<feature type="transmembrane region" description="Helical" evidence="11">
    <location>
        <begin position="282"/>
        <end position="305"/>
    </location>
</feature>
<evidence type="ECO:0000256" key="8">
    <source>
        <dbReference type="ARBA" id="ARBA00023136"/>
    </source>
</evidence>
<dbReference type="Gene3D" id="3.40.50.300">
    <property type="entry name" value="P-loop containing nucleotide triphosphate hydrolases"/>
    <property type="match status" value="1"/>
</dbReference>
<evidence type="ECO:0000256" key="6">
    <source>
        <dbReference type="ARBA" id="ARBA00022840"/>
    </source>
</evidence>
<feature type="compositionally biased region" description="Low complexity" evidence="10">
    <location>
        <begin position="19"/>
        <end position="31"/>
    </location>
</feature>
<evidence type="ECO:0000256" key="7">
    <source>
        <dbReference type="ARBA" id="ARBA00022989"/>
    </source>
</evidence>
<feature type="transmembrane region" description="Helical" evidence="11">
    <location>
        <begin position="203"/>
        <end position="223"/>
    </location>
</feature>
<keyword evidence="7 11" id="KW-1133">Transmembrane helix</keyword>
<comment type="similarity">
    <text evidence="9">Belongs to the ABC transporter superfamily. Lipid exporter (TC 3.A.1.106) family.</text>
</comment>
<dbReference type="GO" id="GO:0005524">
    <property type="term" value="F:ATP binding"/>
    <property type="evidence" value="ECO:0007669"/>
    <property type="project" value="UniProtKB-KW"/>
</dbReference>
<dbReference type="SMART" id="SM00382">
    <property type="entry name" value="AAA"/>
    <property type="match status" value="1"/>
</dbReference>
<evidence type="ECO:0000256" key="11">
    <source>
        <dbReference type="SAM" id="Phobius"/>
    </source>
</evidence>
<reference evidence="14" key="1">
    <citation type="journal article" date="2021" name="PeerJ">
        <title>Extensive microbial diversity within the chicken gut microbiome revealed by metagenomics and culture.</title>
        <authorList>
            <person name="Gilroy R."/>
            <person name="Ravi A."/>
            <person name="Getino M."/>
            <person name="Pursley I."/>
            <person name="Horton D.L."/>
            <person name="Alikhan N.F."/>
            <person name="Baker D."/>
            <person name="Gharbi K."/>
            <person name="Hall N."/>
            <person name="Watson M."/>
            <person name="Adriaenssens E.M."/>
            <person name="Foster-Nyarko E."/>
            <person name="Jarju S."/>
            <person name="Secka A."/>
            <person name="Antonio M."/>
            <person name="Oren A."/>
            <person name="Chaudhuri R.R."/>
            <person name="La Ragione R."/>
            <person name="Hildebrand F."/>
            <person name="Pallen M.J."/>
        </authorList>
    </citation>
    <scope>NUCLEOTIDE SEQUENCE</scope>
    <source>
        <strain evidence="14">ChiHjej13B12-24818</strain>
    </source>
</reference>
<evidence type="ECO:0000256" key="2">
    <source>
        <dbReference type="ARBA" id="ARBA00022448"/>
    </source>
</evidence>
<gene>
    <name evidence="14" type="ORF">H9786_00670</name>
</gene>
<dbReference type="Proteomes" id="UP000823823">
    <property type="component" value="Unassembled WGS sequence"/>
</dbReference>
<dbReference type="EMBL" id="DWZH01000007">
    <property type="protein sequence ID" value="HJB09035.1"/>
    <property type="molecule type" value="Genomic_DNA"/>
</dbReference>
<keyword evidence="4 11" id="KW-0812">Transmembrane</keyword>
<dbReference type="InterPro" id="IPR027417">
    <property type="entry name" value="P-loop_NTPase"/>
</dbReference>
<keyword evidence="5" id="KW-0547">Nucleotide-binding</keyword>
<evidence type="ECO:0000313" key="15">
    <source>
        <dbReference type="Proteomes" id="UP000823823"/>
    </source>
</evidence>
<evidence type="ECO:0000259" key="12">
    <source>
        <dbReference type="PROSITE" id="PS50893"/>
    </source>
</evidence>
<feature type="transmembrane region" description="Helical" evidence="11">
    <location>
        <begin position="101"/>
        <end position="126"/>
    </location>
</feature>
<dbReference type="InterPro" id="IPR039421">
    <property type="entry name" value="Type_1_exporter"/>
</dbReference>
<dbReference type="CDD" id="cd18551">
    <property type="entry name" value="ABC_6TM_LmrA_like"/>
    <property type="match status" value="1"/>
</dbReference>
<evidence type="ECO:0000256" key="10">
    <source>
        <dbReference type="SAM" id="MobiDB-lite"/>
    </source>
</evidence>
<dbReference type="PANTHER" id="PTHR43394">
    <property type="entry name" value="ATP-DEPENDENT PERMEASE MDL1, MITOCHONDRIAL"/>
    <property type="match status" value="1"/>
</dbReference>
<feature type="domain" description="ABC transporter" evidence="12">
    <location>
        <begin position="410"/>
        <end position="643"/>
    </location>
</feature>
<evidence type="ECO:0000256" key="4">
    <source>
        <dbReference type="ARBA" id="ARBA00022692"/>
    </source>
</evidence>
<dbReference type="PROSITE" id="PS50929">
    <property type="entry name" value="ABC_TM1F"/>
    <property type="match status" value="1"/>
</dbReference>
<organism evidence="14 15">
    <name type="scientific">Candidatus Brachybacterium merdavium</name>
    <dbReference type="NCBI Taxonomy" id="2838513"/>
    <lineage>
        <taxon>Bacteria</taxon>
        <taxon>Bacillati</taxon>
        <taxon>Actinomycetota</taxon>
        <taxon>Actinomycetes</taxon>
        <taxon>Micrococcales</taxon>
        <taxon>Dermabacteraceae</taxon>
        <taxon>Brachybacterium</taxon>
    </lineage>
</organism>
<dbReference type="InterPro" id="IPR003439">
    <property type="entry name" value="ABC_transporter-like_ATP-bd"/>
</dbReference>
<dbReference type="AlphaFoldDB" id="A0A9D2RMF6"/>
<evidence type="ECO:0000313" key="14">
    <source>
        <dbReference type="EMBL" id="HJB09035.1"/>
    </source>
</evidence>
<dbReference type="InterPro" id="IPR003593">
    <property type="entry name" value="AAA+_ATPase"/>
</dbReference>
<evidence type="ECO:0000256" key="3">
    <source>
        <dbReference type="ARBA" id="ARBA00022475"/>
    </source>
</evidence>
<dbReference type="Pfam" id="PF00664">
    <property type="entry name" value="ABC_membrane"/>
    <property type="match status" value="1"/>
</dbReference>
<keyword evidence="6 14" id="KW-0067">ATP-binding</keyword>
<dbReference type="GO" id="GO:0005886">
    <property type="term" value="C:plasma membrane"/>
    <property type="evidence" value="ECO:0007669"/>
    <property type="project" value="UniProtKB-SubCell"/>
</dbReference>
<feature type="transmembrane region" description="Helical" evidence="11">
    <location>
        <begin position="175"/>
        <end position="196"/>
    </location>
</feature>
<dbReference type="GO" id="GO:0016887">
    <property type="term" value="F:ATP hydrolysis activity"/>
    <property type="evidence" value="ECO:0007669"/>
    <property type="project" value="InterPro"/>
</dbReference>
<evidence type="ECO:0000256" key="5">
    <source>
        <dbReference type="ARBA" id="ARBA00022741"/>
    </source>
</evidence>
<accession>A0A9D2RMF6</accession>
<dbReference type="InterPro" id="IPR017871">
    <property type="entry name" value="ABC_transporter-like_CS"/>
</dbReference>
<dbReference type="InterPro" id="IPR011527">
    <property type="entry name" value="ABC1_TM_dom"/>
</dbReference>
<feature type="domain" description="ABC transmembrane type-1" evidence="13">
    <location>
        <begin position="64"/>
        <end position="343"/>
    </location>
</feature>
<comment type="subcellular location">
    <subcellularLocation>
        <location evidence="1">Cell membrane</location>
        <topology evidence="1">Multi-pass membrane protein</topology>
    </subcellularLocation>
</comment>
<feature type="transmembrane region" description="Helical" evidence="11">
    <location>
        <begin position="312"/>
        <end position="332"/>
    </location>
</feature>
<keyword evidence="8 11" id="KW-0472">Membrane</keyword>
<protein>
    <submittedName>
        <fullName evidence="14">ABC transporter ATP-binding protein/permease</fullName>
    </submittedName>
</protein>
<evidence type="ECO:0000256" key="9">
    <source>
        <dbReference type="ARBA" id="ARBA00061644"/>
    </source>
</evidence>
<feature type="compositionally biased region" description="Basic and acidic residues" evidence="10">
    <location>
        <begin position="32"/>
        <end position="41"/>
    </location>
</feature>
<dbReference type="GO" id="GO:0015421">
    <property type="term" value="F:ABC-type oligopeptide transporter activity"/>
    <property type="evidence" value="ECO:0007669"/>
    <property type="project" value="TreeGrafter"/>
</dbReference>
<dbReference type="FunFam" id="3.40.50.300:FF:000299">
    <property type="entry name" value="ABC transporter ATP-binding protein/permease"/>
    <property type="match status" value="1"/>
</dbReference>
<dbReference type="SUPFAM" id="SSF90123">
    <property type="entry name" value="ABC transporter transmembrane region"/>
    <property type="match status" value="1"/>
</dbReference>
<proteinExistence type="inferred from homology"/>
<dbReference type="PROSITE" id="PS00211">
    <property type="entry name" value="ABC_TRANSPORTER_1"/>
    <property type="match status" value="1"/>
</dbReference>
<evidence type="ECO:0000256" key="1">
    <source>
        <dbReference type="ARBA" id="ARBA00004651"/>
    </source>
</evidence>
<feature type="transmembrane region" description="Helical" evidence="11">
    <location>
        <begin position="58"/>
        <end position="81"/>
    </location>
</feature>
<sequence length="656" mass="68897">MSGSSSPVDPPAPSPPVPSEEASGESSGIPSRPRDADDHEATATTGERLTILWTFVRPYLHVLAAGLLLSLVVSAMGLASPMVTKWVLDTLADGGSLRDPVLLLLALLVIGAVVGCVQWVMLGRLAEDIVRDARSRMILRYLGSRVFALLGRSPGELVTRVTSDTVLLNQAASTAVIGLINNAIMVVGTLVLMAVLDPTLLGVTLAVVAVVFLAFVVLMPRIAAVEEKSQAALADLGSELEGTVRAIKTVKSSGAESRRYTSLMEHVNRSRRHALASVRIQAGAWTICGAALELAVILVLALGAYRVSAGDITVSTLVAFLLYVWGLTGPLMEITQNLTTLQSGLAAAGRIRQVESLPVESAAVDIAVVDSARGASEPGAARAELEARTPDGAGARVPPAVDEAPGAAAVEVRGVSAVYLPGQRPAVDGVDLVVPRRGHLALVGASGAGKTTVLSLMMRFLDPDQGQLSLFGTPYPQLSPAATRSAFAYVEQETPVVPGTIRENLTFTRPEATEEELAEVTVRLGLAEKIAELPEGLDTTLTDTNVSGGQRQRIALARALLARPEVLLLDEATAQVDGVTEAAIQEAIAEVAHDRAVVTIAHRLSTVVDADQILVMDQGRVLARGTHEQLLRSNDRYRGLVAALRISTQAHEAPLG</sequence>
<dbReference type="PANTHER" id="PTHR43394:SF1">
    <property type="entry name" value="ATP-BINDING CASSETTE SUB-FAMILY B MEMBER 10, MITOCHONDRIAL"/>
    <property type="match status" value="1"/>
</dbReference>
<dbReference type="Gene3D" id="1.20.1560.10">
    <property type="entry name" value="ABC transporter type 1, transmembrane domain"/>
    <property type="match status" value="1"/>
</dbReference>
<dbReference type="PROSITE" id="PS50893">
    <property type="entry name" value="ABC_TRANSPORTER_2"/>
    <property type="match status" value="1"/>
</dbReference>
<dbReference type="InterPro" id="IPR036640">
    <property type="entry name" value="ABC1_TM_sf"/>
</dbReference>
<evidence type="ECO:0000259" key="13">
    <source>
        <dbReference type="PROSITE" id="PS50929"/>
    </source>
</evidence>
<reference evidence="14" key="2">
    <citation type="submission" date="2021-04" db="EMBL/GenBank/DDBJ databases">
        <authorList>
            <person name="Gilroy R."/>
        </authorList>
    </citation>
    <scope>NUCLEOTIDE SEQUENCE</scope>
    <source>
        <strain evidence="14">ChiHjej13B12-24818</strain>
    </source>
</reference>
<keyword evidence="3" id="KW-1003">Cell membrane</keyword>
<name>A0A9D2RMF6_9MICO</name>
<comment type="caution">
    <text evidence="14">The sequence shown here is derived from an EMBL/GenBank/DDBJ whole genome shotgun (WGS) entry which is preliminary data.</text>
</comment>
<dbReference type="SUPFAM" id="SSF52540">
    <property type="entry name" value="P-loop containing nucleoside triphosphate hydrolases"/>
    <property type="match status" value="1"/>
</dbReference>
<keyword evidence="2" id="KW-0813">Transport</keyword>
<feature type="region of interest" description="Disordered" evidence="10">
    <location>
        <begin position="1"/>
        <end position="41"/>
    </location>
</feature>
<feature type="compositionally biased region" description="Pro residues" evidence="10">
    <location>
        <begin position="8"/>
        <end position="18"/>
    </location>
</feature>
<dbReference type="Pfam" id="PF00005">
    <property type="entry name" value="ABC_tran"/>
    <property type="match status" value="1"/>
</dbReference>